<gene>
    <name evidence="1" type="ORF">PIB30_061764</name>
</gene>
<keyword evidence="2" id="KW-1185">Reference proteome</keyword>
<dbReference type="EMBL" id="JASCZI010212013">
    <property type="protein sequence ID" value="MED6197965.1"/>
    <property type="molecule type" value="Genomic_DNA"/>
</dbReference>
<organism evidence="1 2">
    <name type="scientific">Stylosanthes scabra</name>
    <dbReference type="NCBI Taxonomy" id="79078"/>
    <lineage>
        <taxon>Eukaryota</taxon>
        <taxon>Viridiplantae</taxon>
        <taxon>Streptophyta</taxon>
        <taxon>Embryophyta</taxon>
        <taxon>Tracheophyta</taxon>
        <taxon>Spermatophyta</taxon>
        <taxon>Magnoliopsida</taxon>
        <taxon>eudicotyledons</taxon>
        <taxon>Gunneridae</taxon>
        <taxon>Pentapetalae</taxon>
        <taxon>rosids</taxon>
        <taxon>fabids</taxon>
        <taxon>Fabales</taxon>
        <taxon>Fabaceae</taxon>
        <taxon>Papilionoideae</taxon>
        <taxon>50 kb inversion clade</taxon>
        <taxon>dalbergioids sensu lato</taxon>
        <taxon>Dalbergieae</taxon>
        <taxon>Pterocarpus clade</taxon>
        <taxon>Stylosanthes</taxon>
    </lineage>
</organism>
<dbReference type="Proteomes" id="UP001341840">
    <property type="component" value="Unassembled WGS sequence"/>
</dbReference>
<protein>
    <submittedName>
        <fullName evidence="1">Uncharacterized protein</fullName>
    </submittedName>
</protein>
<sequence length="114" mass="13021">MWEVPSKNNPKMMTHVELILQGSKGDRLHVVLPRSLLKRWGGVLGEFKTLVTPVDNPPFPLEALRLRSIGDILHAERINEDEMFNVVALVVGRGDPREMENKTLKIFEKAWYCG</sequence>
<evidence type="ECO:0000313" key="1">
    <source>
        <dbReference type="EMBL" id="MED6197965.1"/>
    </source>
</evidence>
<comment type="caution">
    <text evidence="1">The sequence shown here is derived from an EMBL/GenBank/DDBJ whole genome shotgun (WGS) entry which is preliminary data.</text>
</comment>
<proteinExistence type="predicted"/>
<reference evidence="1 2" key="1">
    <citation type="journal article" date="2023" name="Plants (Basel)">
        <title>Bridging the Gap: Combining Genomics and Transcriptomics Approaches to Understand Stylosanthes scabra, an Orphan Legume from the Brazilian Caatinga.</title>
        <authorList>
            <person name="Ferreira-Neto J.R.C."/>
            <person name="da Silva M.D."/>
            <person name="Binneck E."/>
            <person name="de Melo N.F."/>
            <person name="da Silva R.H."/>
            <person name="de Melo A.L.T.M."/>
            <person name="Pandolfi V."/>
            <person name="Bustamante F.O."/>
            <person name="Brasileiro-Vidal A.C."/>
            <person name="Benko-Iseppon A.M."/>
        </authorList>
    </citation>
    <scope>NUCLEOTIDE SEQUENCE [LARGE SCALE GENOMIC DNA]</scope>
    <source>
        <tissue evidence="1">Leaves</tissue>
    </source>
</reference>
<accession>A0ABU6XL29</accession>
<evidence type="ECO:0000313" key="2">
    <source>
        <dbReference type="Proteomes" id="UP001341840"/>
    </source>
</evidence>
<name>A0ABU6XL29_9FABA</name>